<feature type="region of interest" description="Disordered" evidence="1">
    <location>
        <begin position="44"/>
        <end position="78"/>
    </location>
</feature>
<reference evidence="2 3" key="1">
    <citation type="submission" date="2016-12" db="EMBL/GenBank/DDBJ databases">
        <title>The genomes of Aspergillus section Nigri reveals drivers in fungal speciation.</title>
        <authorList>
            <consortium name="DOE Joint Genome Institute"/>
            <person name="Vesth T.C."/>
            <person name="Nybo J."/>
            <person name="Theobald S."/>
            <person name="Brandl J."/>
            <person name="Frisvad J.C."/>
            <person name="Nielsen K.F."/>
            <person name="Lyhne E.K."/>
            <person name="Kogle M.E."/>
            <person name="Kuo A."/>
            <person name="Riley R."/>
            <person name="Clum A."/>
            <person name="Nolan M."/>
            <person name="Lipzen A."/>
            <person name="Salamov A."/>
            <person name="Henrissat B."/>
            <person name="Wiebenga A."/>
            <person name="De Vries R.P."/>
            <person name="Grigoriev I.V."/>
            <person name="Mortensen U.H."/>
            <person name="Andersen M.R."/>
            <person name="Baker S.E."/>
        </authorList>
    </citation>
    <scope>NUCLEOTIDE SEQUENCE [LARGE SCALE GENOMIC DNA]</scope>
    <source>
        <strain evidence="2 3">JOP 1030-1</strain>
    </source>
</reference>
<gene>
    <name evidence="2" type="ORF">BP01DRAFT_383800</name>
</gene>
<accession>A0A318ZVZ3</accession>
<evidence type="ECO:0000313" key="2">
    <source>
        <dbReference type="EMBL" id="PYH44308.1"/>
    </source>
</evidence>
<dbReference type="GeneID" id="37078677"/>
<organism evidence="2 3">
    <name type="scientific">Aspergillus saccharolyticus JOP 1030-1</name>
    <dbReference type="NCBI Taxonomy" id="1450539"/>
    <lineage>
        <taxon>Eukaryota</taxon>
        <taxon>Fungi</taxon>
        <taxon>Dikarya</taxon>
        <taxon>Ascomycota</taxon>
        <taxon>Pezizomycotina</taxon>
        <taxon>Eurotiomycetes</taxon>
        <taxon>Eurotiomycetidae</taxon>
        <taxon>Eurotiales</taxon>
        <taxon>Aspergillaceae</taxon>
        <taxon>Aspergillus</taxon>
        <taxon>Aspergillus subgen. Circumdati</taxon>
    </lineage>
</organism>
<evidence type="ECO:0000256" key="1">
    <source>
        <dbReference type="SAM" id="MobiDB-lite"/>
    </source>
</evidence>
<dbReference type="Proteomes" id="UP000248349">
    <property type="component" value="Unassembled WGS sequence"/>
</dbReference>
<keyword evidence="3" id="KW-1185">Reference proteome</keyword>
<evidence type="ECO:0000313" key="3">
    <source>
        <dbReference type="Proteomes" id="UP000248349"/>
    </source>
</evidence>
<dbReference type="RefSeq" id="XP_025430290.1">
    <property type="nucleotide sequence ID" value="XM_025577448.1"/>
</dbReference>
<dbReference type="STRING" id="1450539.A0A318ZVZ3"/>
<sequence length="156" mass="17245">MVATVGHRHHRVRRSAMNKYFSRAQIARLEPEIKRLATQLSESSNLKAGSPGARVVCEESSPTSTTKTNIPTTGERTQKHAGGSLMCLLTRPSSYRHNVNDALSECRTHDIWAMTLFHTCATVLFFYRTEPECAAAPSIGHPLPALEQSTNLLITI</sequence>
<feature type="compositionally biased region" description="Low complexity" evidence="1">
    <location>
        <begin position="60"/>
        <end position="73"/>
    </location>
</feature>
<dbReference type="AlphaFoldDB" id="A0A318ZVZ3"/>
<proteinExistence type="predicted"/>
<dbReference type="EMBL" id="KZ821238">
    <property type="protein sequence ID" value="PYH44308.1"/>
    <property type="molecule type" value="Genomic_DNA"/>
</dbReference>
<protein>
    <submittedName>
        <fullName evidence="2">Uncharacterized protein</fullName>
    </submittedName>
</protein>
<name>A0A318ZVZ3_9EURO</name>